<name>A0A9X0QYS0_9PROT</name>
<dbReference type="EMBL" id="JACOMF010000007">
    <property type="protein sequence ID" value="MBC4015378.1"/>
    <property type="molecule type" value="Genomic_DNA"/>
</dbReference>
<evidence type="ECO:0000313" key="2">
    <source>
        <dbReference type="Proteomes" id="UP000600101"/>
    </source>
</evidence>
<evidence type="ECO:0000313" key="1">
    <source>
        <dbReference type="EMBL" id="MBC4015378.1"/>
    </source>
</evidence>
<keyword evidence="2" id="KW-1185">Reference proteome</keyword>
<organism evidence="1 2">
    <name type="scientific">Siccirubricoccus deserti</name>
    <dbReference type="NCBI Taxonomy" id="2013562"/>
    <lineage>
        <taxon>Bacteria</taxon>
        <taxon>Pseudomonadati</taxon>
        <taxon>Pseudomonadota</taxon>
        <taxon>Alphaproteobacteria</taxon>
        <taxon>Acetobacterales</taxon>
        <taxon>Roseomonadaceae</taxon>
        <taxon>Siccirubricoccus</taxon>
    </lineage>
</organism>
<comment type="caution">
    <text evidence="1">The sequence shown here is derived from an EMBL/GenBank/DDBJ whole genome shotgun (WGS) entry which is preliminary data.</text>
</comment>
<dbReference type="AlphaFoldDB" id="A0A9X0QYS0"/>
<dbReference type="Proteomes" id="UP000600101">
    <property type="component" value="Unassembled WGS sequence"/>
</dbReference>
<proteinExistence type="predicted"/>
<accession>A0A9X0QYS0</accession>
<sequence length="47" mass="5654">MERTLAWISRWRRLARDYERHARKAAAFIRLAMIRLMLRRLAVSPSG</sequence>
<gene>
    <name evidence="1" type="ORF">H7965_08560</name>
</gene>
<protein>
    <submittedName>
        <fullName evidence="1">Transposase</fullName>
    </submittedName>
</protein>
<reference evidence="1" key="1">
    <citation type="submission" date="2020-08" db="EMBL/GenBank/DDBJ databases">
        <authorList>
            <person name="Hu Y."/>
            <person name="Nguyen S.V."/>
            <person name="Li F."/>
            <person name="Fanning S."/>
        </authorList>
    </citation>
    <scope>NUCLEOTIDE SEQUENCE</scope>
    <source>
        <strain evidence="1">SYSU D8009</strain>
    </source>
</reference>